<dbReference type="InterPro" id="IPR051396">
    <property type="entry name" value="Bact_Antivir_Def_Nuclease"/>
</dbReference>
<evidence type="ECO:0000313" key="2">
    <source>
        <dbReference type="EMBL" id="MPM36865.1"/>
    </source>
</evidence>
<dbReference type="PANTHER" id="PTHR43581">
    <property type="entry name" value="ATP/GTP PHOSPHATASE"/>
    <property type="match status" value="1"/>
</dbReference>
<evidence type="ECO:0000259" key="1">
    <source>
        <dbReference type="SMART" id="SM00382"/>
    </source>
</evidence>
<dbReference type="InterPro" id="IPR003593">
    <property type="entry name" value="AAA+_ATPase"/>
</dbReference>
<dbReference type="SUPFAM" id="SSF52540">
    <property type="entry name" value="P-loop containing nucleoside triphosphate hydrolases"/>
    <property type="match status" value="1"/>
</dbReference>
<dbReference type="CDD" id="cd00267">
    <property type="entry name" value="ABC_ATPase"/>
    <property type="match status" value="1"/>
</dbReference>
<gene>
    <name evidence="2" type="ORF">SDC9_83469</name>
</gene>
<feature type="domain" description="AAA+ ATPase" evidence="1">
    <location>
        <begin position="46"/>
        <end position="257"/>
    </location>
</feature>
<dbReference type="PANTHER" id="PTHR43581:SF3">
    <property type="entry name" value="AAA+ ATPASE DOMAIN-CONTAINING PROTEIN"/>
    <property type="match status" value="1"/>
</dbReference>
<organism evidence="2">
    <name type="scientific">bioreactor metagenome</name>
    <dbReference type="NCBI Taxonomy" id="1076179"/>
    <lineage>
        <taxon>unclassified sequences</taxon>
        <taxon>metagenomes</taxon>
        <taxon>ecological metagenomes</taxon>
    </lineage>
</organism>
<proteinExistence type="predicted"/>
<dbReference type="GO" id="GO:0016887">
    <property type="term" value="F:ATP hydrolysis activity"/>
    <property type="evidence" value="ECO:0007669"/>
    <property type="project" value="InterPro"/>
</dbReference>
<dbReference type="AlphaFoldDB" id="A0A644Z7M0"/>
<dbReference type="Gene3D" id="3.40.50.300">
    <property type="entry name" value="P-loop containing nucleotide triphosphate hydrolases"/>
    <property type="match status" value="1"/>
</dbReference>
<dbReference type="InterPro" id="IPR027417">
    <property type="entry name" value="P-loop_NTPase"/>
</dbReference>
<accession>A0A644Z7M0</accession>
<comment type="caution">
    <text evidence="2">The sequence shown here is derived from an EMBL/GenBank/DDBJ whole genome shotgun (WGS) entry which is preliminary data.</text>
</comment>
<dbReference type="InterPro" id="IPR003959">
    <property type="entry name" value="ATPase_AAA_core"/>
</dbReference>
<dbReference type="SMART" id="SM00382">
    <property type="entry name" value="AAA"/>
    <property type="match status" value="1"/>
</dbReference>
<dbReference type="Pfam" id="PF13304">
    <property type="entry name" value="AAA_21"/>
    <property type="match status" value="1"/>
</dbReference>
<sequence>MIYLESFIFPSEYMEFRFIDGEKRTCFDSFYPFKVLSKNLFERIDFEPITILYGGNGSGKSTALNVIAEKLELNRDSIYNKTNFYADYVNLCEIYIEKEIPENSRIITSDDVFDYMLDIRNINEGIDKKRENVFEEYLNTKGCSFQMSSLDDYDELKKINYARKVTQSKFVRKKLTDNIREYSNGESAFKYFIEKIEENGVYILDEPENSLSPKRQVELVKFIEDAARFLDCQFIISTHSPFMLAMKGAKIYDLDESPVNVKKWTELENVRTYYEFFKDYEDEF</sequence>
<name>A0A644Z7M0_9ZZZZ</name>
<reference evidence="2" key="1">
    <citation type="submission" date="2019-08" db="EMBL/GenBank/DDBJ databases">
        <authorList>
            <person name="Kucharzyk K."/>
            <person name="Murdoch R.W."/>
            <person name="Higgins S."/>
            <person name="Loffler F."/>
        </authorList>
    </citation>
    <scope>NUCLEOTIDE SEQUENCE</scope>
</reference>
<dbReference type="GO" id="GO:0005524">
    <property type="term" value="F:ATP binding"/>
    <property type="evidence" value="ECO:0007669"/>
    <property type="project" value="InterPro"/>
</dbReference>
<dbReference type="EMBL" id="VSSQ01007749">
    <property type="protein sequence ID" value="MPM36865.1"/>
    <property type="molecule type" value="Genomic_DNA"/>
</dbReference>
<protein>
    <recommendedName>
        <fullName evidence="1">AAA+ ATPase domain-containing protein</fullName>
    </recommendedName>
</protein>